<dbReference type="EMBL" id="SNXE01000001">
    <property type="protein sequence ID" value="TDP12974.1"/>
    <property type="molecule type" value="Genomic_DNA"/>
</dbReference>
<evidence type="ECO:0000313" key="1">
    <source>
        <dbReference type="EMBL" id="TDP12974.1"/>
    </source>
</evidence>
<dbReference type="OrthoDB" id="5801437at2"/>
<evidence type="ECO:0000313" key="2">
    <source>
        <dbReference type="Proteomes" id="UP000295357"/>
    </source>
</evidence>
<sequence>MSAGAQTRYAIYYAPAADHALWQAGCQWLGRDPARSQDRRPAPPQRYEPWRYGFHATLKAPMRLAPGCSEAGLDEALQALAARTPAFEMPALAVDSLADFVALRPAQPLPRDHALWRLADDCVCGFDRFRAPPSSAEQVRRLGKPLDASALLRLRQWGYPHVLEGWRFHMTLSDPLPPAQREALLQQARQHFATVLASQPLRCSDIGLFVQAAPEQPFLLKRRYPLAA</sequence>
<reference evidence="1 2" key="1">
    <citation type="submission" date="2019-03" db="EMBL/GenBank/DDBJ databases">
        <title>Genomic Encyclopedia of Type Strains, Phase IV (KMG-IV): sequencing the most valuable type-strain genomes for metagenomic binning, comparative biology and taxonomic classification.</title>
        <authorList>
            <person name="Goeker M."/>
        </authorList>
    </citation>
    <scope>NUCLEOTIDE SEQUENCE [LARGE SCALE GENOMIC DNA]</scope>
    <source>
        <strain evidence="1 2">DSM 25082</strain>
    </source>
</reference>
<accession>A0A4R6NFE3</accession>
<organism evidence="1 2">
    <name type="scientific">Roseateles asaccharophilus</name>
    <dbReference type="NCBI Taxonomy" id="582607"/>
    <lineage>
        <taxon>Bacteria</taxon>
        <taxon>Pseudomonadati</taxon>
        <taxon>Pseudomonadota</taxon>
        <taxon>Betaproteobacteria</taxon>
        <taxon>Burkholderiales</taxon>
        <taxon>Sphaerotilaceae</taxon>
        <taxon>Roseateles</taxon>
    </lineage>
</organism>
<dbReference type="Pfam" id="PF06299">
    <property type="entry name" value="DUF1045"/>
    <property type="match status" value="1"/>
</dbReference>
<proteinExistence type="predicted"/>
<dbReference type="AlphaFoldDB" id="A0A4R6NFE3"/>
<dbReference type="RefSeq" id="WP_133601900.1">
    <property type="nucleotide sequence ID" value="NZ_JAUFPJ010000001.1"/>
</dbReference>
<keyword evidence="2" id="KW-1185">Reference proteome</keyword>
<protein>
    <submittedName>
        <fullName evidence="1">Putative phosphonate metabolism protein</fullName>
    </submittedName>
</protein>
<gene>
    <name evidence="1" type="ORF">DFR39_101448</name>
</gene>
<dbReference type="Proteomes" id="UP000295357">
    <property type="component" value="Unassembled WGS sequence"/>
</dbReference>
<comment type="caution">
    <text evidence="1">The sequence shown here is derived from an EMBL/GenBank/DDBJ whole genome shotgun (WGS) entry which is preliminary data.</text>
</comment>
<dbReference type="PIRSF" id="PIRSF033328">
    <property type="entry name" value="Phest_Mll4975"/>
    <property type="match status" value="1"/>
</dbReference>
<name>A0A4R6NFE3_9BURK</name>
<dbReference type="InterPro" id="IPR009389">
    <property type="entry name" value="DUF1045"/>
</dbReference>